<proteinExistence type="inferred from homology"/>
<dbReference type="Pfam" id="PF14361">
    <property type="entry name" value="RsbRD_N"/>
    <property type="match status" value="1"/>
</dbReference>
<comment type="similarity">
    <text evidence="1">Belongs to the CdaR family.</text>
</comment>
<dbReference type="Gene3D" id="1.10.10.2840">
    <property type="entry name" value="PucR C-terminal helix-turn-helix domain"/>
    <property type="match status" value="1"/>
</dbReference>
<dbReference type="Pfam" id="PF13556">
    <property type="entry name" value="HTH_30"/>
    <property type="match status" value="1"/>
</dbReference>
<feature type="domain" description="CdaR GGDEF-like" evidence="4">
    <location>
        <begin position="177"/>
        <end position="288"/>
    </location>
</feature>
<name>A0ABQ2N8J7_9ACTN</name>
<dbReference type="InterPro" id="IPR025736">
    <property type="entry name" value="PucR_C-HTH_dom"/>
</dbReference>
<reference evidence="6" key="1">
    <citation type="journal article" date="2019" name="Int. J. Syst. Evol. Microbiol.">
        <title>The Global Catalogue of Microorganisms (GCM) 10K type strain sequencing project: providing services to taxonomists for standard genome sequencing and annotation.</title>
        <authorList>
            <consortium name="The Broad Institute Genomics Platform"/>
            <consortium name="The Broad Institute Genome Sequencing Center for Infectious Disease"/>
            <person name="Wu L."/>
            <person name="Ma J."/>
        </authorList>
    </citation>
    <scope>NUCLEOTIDE SEQUENCE [LARGE SCALE GENOMIC DNA]</scope>
    <source>
        <strain evidence="6">CGMCC 4.7371</strain>
    </source>
</reference>
<evidence type="ECO:0000259" key="3">
    <source>
        <dbReference type="Pfam" id="PF14361"/>
    </source>
</evidence>
<dbReference type="PANTHER" id="PTHR33744">
    <property type="entry name" value="CARBOHYDRATE DIACID REGULATOR"/>
    <property type="match status" value="1"/>
</dbReference>
<organism evidence="5 6">
    <name type="scientific">Nocardioides phosphati</name>
    <dbReference type="NCBI Taxonomy" id="1867775"/>
    <lineage>
        <taxon>Bacteria</taxon>
        <taxon>Bacillati</taxon>
        <taxon>Actinomycetota</taxon>
        <taxon>Actinomycetes</taxon>
        <taxon>Propionibacteriales</taxon>
        <taxon>Nocardioidaceae</taxon>
        <taxon>Nocardioides</taxon>
    </lineage>
</organism>
<evidence type="ECO:0000259" key="4">
    <source>
        <dbReference type="Pfam" id="PF17853"/>
    </source>
</evidence>
<dbReference type="InterPro" id="IPR051448">
    <property type="entry name" value="CdaR-like_regulators"/>
</dbReference>
<gene>
    <name evidence="5" type="ORF">GCM10011584_15580</name>
</gene>
<feature type="domain" description="PucR C-terminal helix-turn-helix" evidence="2">
    <location>
        <begin position="340"/>
        <end position="396"/>
    </location>
</feature>
<evidence type="ECO:0000259" key="2">
    <source>
        <dbReference type="Pfam" id="PF13556"/>
    </source>
</evidence>
<dbReference type="EMBL" id="BMNI01000003">
    <property type="protein sequence ID" value="GGO88483.1"/>
    <property type="molecule type" value="Genomic_DNA"/>
</dbReference>
<dbReference type="InterPro" id="IPR041522">
    <property type="entry name" value="CdaR_GGDEF"/>
</dbReference>
<evidence type="ECO:0000313" key="5">
    <source>
        <dbReference type="EMBL" id="GGO88483.1"/>
    </source>
</evidence>
<accession>A0ABQ2N8J7</accession>
<evidence type="ECO:0000256" key="1">
    <source>
        <dbReference type="ARBA" id="ARBA00006754"/>
    </source>
</evidence>
<keyword evidence="6" id="KW-1185">Reference proteome</keyword>
<sequence>MESESVERVLDRVDASMDQLVETSVARFFDQVPAYSASPDAALRTDVLLHTRAVFEVVLTTLRERRVPGPGDFTITPEQASHRVRQGVTLADFLRAFRIGQVTLWEGIVAASSELETWEVAVEAATYLMNAIEVGSSIAAASYMSAQQLDLAERDRVRRDLVEDLLSGGELREETKRALAVECGLERATPLLVVVAEPVTPPTDQHQLRSALATVRTALGERGIAIIRQGQILAIVPSTGDGTAALAGLDRAHRQVSRLGVDLVVGASTLHAGLAGVPEAFREANVARESLAGQAGIKALSTLSLVDYLVLRDDATARRLIAPDLRRFIEEDLAREGVFLETLRAYVESNMNAKIAADRLHVHVNTAYYRLDRIGERTGLDLRSFADLEEILVAVRLLTGNGPAPA</sequence>
<dbReference type="Proteomes" id="UP000655410">
    <property type="component" value="Unassembled WGS sequence"/>
</dbReference>
<protein>
    <submittedName>
        <fullName evidence="5">Transcriptional regulator</fullName>
    </submittedName>
</protein>
<dbReference type="Pfam" id="PF17853">
    <property type="entry name" value="GGDEF_2"/>
    <property type="match status" value="1"/>
</dbReference>
<dbReference type="RefSeq" id="WP_229662726.1">
    <property type="nucleotide sequence ID" value="NZ_BMNI01000003.1"/>
</dbReference>
<dbReference type="InterPro" id="IPR025751">
    <property type="entry name" value="RsbRD_N_dom"/>
</dbReference>
<feature type="domain" description="RsbT co-antagonist protein RsbRD N-terminal" evidence="3">
    <location>
        <begin position="18"/>
        <end position="158"/>
    </location>
</feature>
<comment type="caution">
    <text evidence="5">The sequence shown here is derived from an EMBL/GenBank/DDBJ whole genome shotgun (WGS) entry which is preliminary data.</text>
</comment>
<evidence type="ECO:0000313" key="6">
    <source>
        <dbReference type="Proteomes" id="UP000655410"/>
    </source>
</evidence>
<dbReference type="InterPro" id="IPR042070">
    <property type="entry name" value="PucR_C-HTH_sf"/>
</dbReference>